<dbReference type="InterPro" id="IPR045375">
    <property type="entry name" value="Put_radical_SAM-like_N"/>
</dbReference>
<feature type="domain" description="Putative radical SAM N-terminal" evidence="3">
    <location>
        <begin position="67"/>
        <end position="215"/>
    </location>
</feature>
<dbReference type="EMBL" id="DWYG01000003">
    <property type="protein sequence ID" value="HJB40933.1"/>
    <property type="molecule type" value="Genomic_DNA"/>
</dbReference>
<dbReference type="SUPFAM" id="SSF102114">
    <property type="entry name" value="Radical SAM enzymes"/>
    <property type="match status" value="1"/>
</dbReference>
<dbReference type="Gene3D" id="3.20.20.70">
    <property type="entry name" value="Aldolase class I"/>
    <property type="match status" value="1"/>
</dbReference>
<evidence type="ECO:0000313" key="4">
    <source>
        <dbReference type="EMBL" id="HJB40933.1"/>
    </source>
</evidence>
<dbReference type="InterPro" id="IPR036034">
    <property type="entry name" value="PDZ_sf"/>
</dbReference>
<dbReference type="SUPFAM" id="SSF50156">
    <property type="entry name" value="PDZ domain-like"/>
    <property type="match status" value="1"/>
</dbReference>
<dbReference type="InterPro" id="IPR007549">
    <property type="entry name" value="DUF512"/>
</dbReference>
<dbReference type="Pfam" id="PF04459">
    <property type="entry name" value="DUF512"/>
    <property type="match status" value="1"/>
</dbReference>
<evidence type="ECO:0000259" key="1">
    <source>
        <dbReference type="Pfam" id="PF04459"/>
    </source>
</evidence>
<feature type="domain" description="DUF512" evidence="1">
    <location>
        <begin position="218"/>
        <end position="416"/>
    </location>
</feature>
<dbReference type="Proteomes" id="UP000886803">
    <property type="component" value="Unassembled WGS sequence"/>
</dbReference>
<reference evidence="4" key="1">
    <citation type="journal article" date="2021" name="PeerJ">
        <title>Extensive microbial diversity within the chicken gut microbiome revealed by metagenomics and culture.</title>
        <authorList>
            <person name="Gilroy R."/>
            <person name="Ravi A."/>
            <person name="Getino M."/>
            <person name="Pursley I."/>
            <person name="Horton D.L."/>
            <person name="Alikhan N.F."/>
            <person name="Baker D."/>
            <person name="Gharbi K."/>
            <person name="Hall N."/>
            <person name="Watson M."/>
            <person name="Adriaenssens E.M."/>
            <person name="Foster-Nyarko E."/>
            <person name="Jarju S."/>
            <person name="Secka A."/>
            <person name="Antonio M."/>
            <person name="Oren A."/>
            <person name="Chaudhuri R.R."/>
            <person name="La Ragione R."/>
            <person name="Hildebrand F."/>
            <person name="Pallen M.J."/>
        </authorList>
    </citation>
    <scope>NUCLEOTIDE SEQUENCE</scope>
    <source>
        <strain evidence="4">ChiBcec8-13705</strain>
    </source>
</reference>
<dbReference type="Pfam" id="PF17820">
    <property type="entry name" value="PDZ_6"/>
    <property type="match status" value="1"/>
</dbReference>
<feature type="domain" description="PDZ" evidence="2">
    <location>
        <begin position="5"/>
        <end position="52"/>
    </location>
</feature>
<dbReference type="InterPro" id="IPR058240">
    <property type="entry name" value="rSAM_sf"/>
</dbReference>
<evidence type="ECO:0000313" key="5">
    <source>
        <dbReference type="Proteomes" id="UP000886803"/>
    </source>
</evidence>
<reference evidence="4" key="2">
    <citation type="submission" date="2021-04" db="EMBL/GenBank/DDBJ databases">
        <authorList>
            <person name="Gilroy R."/>
        </authorList>
    </citation>
    <scope>NUCLEOTIDE SEQUENCE</scope>
    <source>
        <strain evidence="4">ChiBcec8-13705</strain>
    </source>
</reference>
<name>A0A9D2M4T3_9FIRM</name>
<dbReference type="Pfam" id="PF19238">
    <property type="entry name" value="Radical_SAM_2"/>
    <property type="match status" value="1"/>
</dbReference>
<organism evidence="4 5">
    <name type="scientific">Candidatus Gemmiger avicola</name>
    <dbReference type="NCBI Taxonomy" id="2838605"/>
    <lineage>
        <taxon>Bacteria</taxon>
        <taxon>Bacillati</taxon>
        <taxon>Bacillota</taxon>
        <taxon>Clostridia</taxon>
        <taxon>Eubacteriales</taxon>
        <taxon>Gemmiger</taxon>
    </lineage>
</organism>
<gene>
    <name evidence="4" type="ORF">H9945_00375</name>
</gene>
<comment type="caution">
    <text evidence="4">The sequence shown here is derived from an EMBL/GenBank/DDBJ whole genome shotgun (WGS) entry which is preliminary data.</text>
</comment>
<protein>
    <submittedName>
        <fullName evidence="4">DUF512 domain-containing protein</fullName>
    </submittedName>
</protein>
<dbReference type="InterPro" id="IPR013785">
    <property type="entry name" value="Aldolase_TIM"/>
</dbReference>
<dbReference type="InterPro" id="IPR041489">
    <property type="entry name" value="PDZ_6"/>
</dbReference>
<evidence type="ECO:0000259" key="3">
    <source>
        <dbReference type="Pfam" id="PF19238"/>
    </source>
</evidence>
<evidence type="ECO:0000259" key="2">
    <source>
        <dbReference type="Pfam" id="PF17820"/>
    </source>
</evidence>
<sequence length="444" mass="49683">MPLQVQQIAEGSTAQRLGLRVGSTLVSIDGNPLHDALDYQFYTAAEHFVLTVCEDGVQRQVEVTKPEYEPFGCDFKTYLGDEKHSCDNHCMFCFIDQLPPGMRAPLYFKDDDERLSFLYGNYITMTNLSDEEVERIVKMHISPIFISVHTTNPALRVRMMANKRAAETLRYLDIFAKGGIEMNCQIVLCRGINDGNELRRTLDDLLALRPQVGSIAVVPAGVTAYRDKLFKLEAYDAETAAEALAIMEEYSHRCRKTYGRSIVYPSDEWYLTAGRPIPPADFYDEFAQLEDGVGMWRRYHDTFLEELARPRRLVIPRKLDVVTGTLAAPLIAQMAQAVGRRYPGVRVFVHPIENRFFGGNVSVAGLVTATDIIDQCKGRLHSRVLAVPQVMLQDEGDRFLDDITLPQLGEALGCQAVSIPTDGAGCCRAYLGTRVLKAARAAQT</sequence>
<dbReference type="Gene3D" id="2.30.42.10">
    <property type="match status" value="1"/>
</dbReference>
<proteinExistence type="predicted"/>
<accession>A0A9D2M4T3</accession>
<dbReference type="AlphaFoldDB" id="A0A9D2M4T3"/>